<evidence type="ECO:0000313" key="8">
    <source>
        <dbReference type="Proteomes" id="UP000757232"/>
    </source>
</evidence>
<dbReference type="InterPro" id="IPR036259">
    <property type="entry name" value="MFS_trans_sf"/>
</dbReference>
<dbReference type="PANTHER" id="PTHR43791:SF36">
    <property type="entry name" value="TRANSPORTER, PUTATIVE (AFU_ORTHOLOGUE AFUA_6G08340)-RELATED"/>
    <property type="match status" value="1"/>
</dbReference>
<dbReference type="GO" id="GO:0016020">
    <property type="term" value="C:membrane"/>
    <property type="evidence" value="ECO:0007669"/>
    <property type="project" value="UniProtKB-SubCell"/>
</dbReference>
<keyword evidence="4 6" id="KW-1133">Transmembrane helix</keyword>
<evidence type="ECO:0000256" key="2">
    <source>
        <dbReference type="ARBA" id="ARBA00022448"/>
    </source>
</evidence>
<protein>
    <submittedName>
        <fullName evidence="7">MFS general substrate transporter</fullName>
    </submittedName>
</protein>
<sequence>MTPTKLPSYSGKDASVPNQILEVEETKDTYQDSSSIHSTKDDLVISPEERRLVAKLDRRILPIVCLMYLFSYLDRSNVGNARLQGLADDALHGDPTGALYDWVFSAFFFSYVSSITSRSVSGTGGCDIQTLSASPVARNGGCWLGRVLDTYGSKSTGFNFAGLFAARVGLGLFEACFGPGIPLYLSYYYTRHELGLRLAYYQSFAAVAGAFSGLVAFGIQNAHAAIANWRLLFIIEGIPTVLAGITAILLLPQRPEMTRFLSEEERKIAIERMNPHVGAAFKDWRVYVGGVVYFGVNCGFASVSGFLPTIIKSFGFTNAIAQLLTVPPYAVAGIILIISSYASDRVQNRGFFIAAANMVSGIGNVILLAVQTNQHARYFAVFCITSGTFVSIGLLIAWYAHNLGSETKRATGMPLFMAIGLCGSILGSHIFPLTEAPLYMCVVQYAVLLASYILENRRRDRAFGKPTPEDKVDTSELADKAPMFRYVP</sequence>
<dbReference type="InterPro" id="IPR011701">
    <property type="entry name" value="MFS"/>
</dbReference>
<evidence type="ECO:0000313" key="7">
    <source>
        <dbReference type="EMBL" id="OCB91313.1"/>
    </source>
</evidence>
<dbReference type="Gene3D" id="1.20.1250.20">
    <property type="entry name" value="MFS general substrate transporter like domains"/>
    <property type="match status" value="3"/>
</dbReference>
<accession>A0A9Q5I3Z4</accession>
<evidence type="ECO:0000256" key="4">
    <source>
        <dbReference type="ARBA" id="ARBA00022989"/>
    </source>
</evidence>
<comment type="caution">
    <text evidence="7">The sequence shown here is derived from an EMBL/GenBank/DDBJ whole genome shotgun (WGS) entry which is preliminary data.</text>
</comment>
<dbReference type="GO" id="GO:0022857">
    <property type="term" value="F:transmembrane transporter activity"/>
    <property type="evidence" value="ECO:0007669"/>
    <property type="project" value="InterPro"/>
</dbReference>
<evidence type="ECO:0000256" key="5">
    <source>
        <dbReference type="ARBA" id="ARBA00023136"/>
    </source>
</evidence>
<keyword evidence="2" id="KW-0813">Transport</keyword>
<dbReference type="AlphaFoldDB" id="A0A9Q5I3Z4"/>
<dbReference type="FunFam" id="1.20.1250.20:FF:000013">
    <property type="entry name" value="MFS general substrate transporter"/>
    <property type="match status" value="1"/>
</dbReference>
<feature type="transmembrane region" description="Helical" evidence="6">
    <location>
        <begin position="231"/>
        <end position="251"/>
    </location>
</feature>
<comment type="subcellular location">
    <subcellularLocation>
        <location evidence="1">Membrane</location>
        <topology evidence="1">Multi-pass membrane protein</topology>
    </subcellularLocation>
</comment>
<evidence type="ECO:0000256" key="3">
    <source>
        <dbReference type="ARBA" id="ARBA00022692"/>
    </source>
</evidence>
<feature type="transmembrane region" description="Helical" evidence="6">
    <location>
        <begin position="437"/>
        <end position="454"/>
    </location>
</feature>
<dbReference type="Proteomes" id="UP000757232">
    <property type="component" value="Unassembled WGS sequence"/>
</dbReference>
<feature type="transmembrane region" description="Helical" evidence="6">
    <location>
        <begin position="286"/>
        <end position="307"/>
    </location>
</feature>
<dbReference type="PANTHER" id="PTHR43791">
    <property type="entry name" value="PERMEASE-RELATED"/>
    <property type="match status" value="1"/>
</dbReference>
<proteinExistence type="predicted"/>
<feature type="transmembrane region" description="Helical" evidence="6">
    <location>
        <begin position="319"/>
        <end position="338"/>
    </location>
</feature>
<evidence type="ECO:0000256" key="1">
    <source>
        <dbReference type="ARBA" id="ARBA00004141"/>
    </source>
</evidence>
<dbReference type="EMBL" id="LNZH02000094">
    <property type="protein sequence ID" value="OCB91313.1"/>
    <property type="molecule type" value="Genomic_DNA"/>
</dbReference>
<keyword evidence="5 6" id="KW-0472">Membrane</keyword>
<reference evidence="7" key="1">
    <citation type="submission" date="2016-06" db="EMBL/GenBank/DDBJ databases">
        <title>Draft Genome sequence of the fungus Inonotus baumii.</title>
        <authorList>
            <person name="Zhu H."/>
            <person name="Lin W."/>
        </authorList>
    </citation>
    <scope>NUCLEOTIDE SEQUENCE</scope>
    <source>
        <strain evidence="7">821</strain>
    </source>
</reference>
<feature type="transmembrane region" description="Helical" evidence="6">
    <location>
        <begin position="350"/>
        <end position="370"/>
    </location>
</feature>
<feature type="transmembrane region" description="Helical" evidence="6">
    <location>
        <begin position="164"/>
        <end position="186"/>
    </location>
</feature>
<feature type="transmembrane region" description="Helical" evidence="6">
    <location>
        <begin position="376"/>
        <end position="400"/>
    </location>
</feature>
<keyword evidence="3 6" id="KW-0812">Transmembrane</keyword>
<dbReference type="Pfam" id="PF07690">
    <property type="entry name" value="MFS_1"/>
    <property type="match status" value="1"/>
</dbReference>
<organism evidence="7 8">
    <name type="scientific">Sanghuangporus baumii</name>
    <name type="common">Phellinus baumii</name>
    <dbReference type="NCBI Taxonomy" id="108892"/>
    <lineage>
        <taxon>Eukaryota</taxon>
        <taxon>Fungi</taxon>
        <taxon>Dikarya</taxon>
        <taxon>Basidiomycota</taxon>
        <taxon>Agaricomycotina</taxon>
        <taxon>Agaricomycetes</taxon>
        <taxon>Hymenochaetales</taxon>
        <taxon>Hymenochaetaceae</taxon>
        <taxon>Sanghuangporus</taxon>
    </lineage>
</organism>
<name>A0A9Q5I3Z4_SANBA</name>
<evidence type="ECO:0000256" key="6">
    <source>
        <dbReference type="SAM" id="Phobius"/>
    </source>
</evidence>
<feature type="transmembrane region" description="Helical" evidence="6">
    <location>
        <begin position="198"/>
        <end position="219"/>
    </location>
</feature>
<feature type="transmembrane region" description="Helical" evidence="6">
    <location>
        <begin position="412"/>
        <end position="431"/>
    </location>
</feature>
<dbReference type="OrthoDB" id="2985014at2759"/>
<dbReference type="SUPFAM" id="SSF103473">
    <property type="entry name" value="MFS general substrate transporter"/>
    <property type="match status" value="1"/>
</dbReference>
<gene>
    <name evidence="7" type="ORF">A7U60_g1432</name>
</gene>
<keyword evidence="8" id="KW-1185">Reference proteome</keyword>